<feature type="transmembrane region" description="Helical" evidence="7">
    <location>
        <begin position="54"/>
        <end position="72"/>
    </location>
</feature>
<organism evidence="8 9">
    <name type="scientific">Microlunatus elymi</name>
    <dbReference type="NCBI Taxonomy" id="2596828"/>
    <lineage>
        <taxon>Bacteria</taxon>
        <taxon>Bacillati</taxon>
        <taxon>Actinomycetota</taxon>
        <taxon>Actinomycetes</taxon>
        <taxon>Propionibacteriales</taxon>
        <taxon>Propionibacteriaceae</taxon>
        <taxon>Microlunatus</taxon>
    </lineage>
</organism>
<dbReference type="KEGG" id="mik:FOE78_00010"/>
<keyword evidence="3" id="KW-1003">Cell membrane</keyword>
<evidence type="ECO:0000256" key="1">
    <source>
        <dbReference type="ARBA" id="ARBA00004651"/>
    </source>
</evidence>
<protein>
    <submittedName>
        <fullName evidence="8">DoxX family protein</fullName>
    </submittedName>
</protein>
<evidence type="ECO:0000256" key="7">
    <source>
        <dbReference type="SAM" id="Phobius"/>
    </source>
</evidence>
<dbReference type="GO" id="GO:0005886">
    <property type="term" value="C:plasma membrane"/>
    <property type="evidence" value="ECO:0007669"/>
    <property type="project" value="UniProtKB-SubCell"/>
</dbReference>
<keyword evidence="5 7" id="KW-1133">Transmembrane helix</keyword>
<evidence type="ECO:0000313" key="9">
    <source>
        <dbReference type="Proteomes" id="UP000319263"/>
    </source>
</evidence>
<comment type="similarity">
    <text evidence="2">Belongs to the DoxX family.</text>
</comment>
<dbReference type="AlphaFoldDB" id="A0A516PTM2"/>
<evidence type="ECO:0000256" key="5">
    <source>
        <dbReference type="ARBA" id="ARBA00022989"/>
    </source>
</evidence>
<feature type="transmembrane region" description="Helical" evidence="7">
    <location>
        <begin position="79"/>
        <end position="99"/>
    </location>
</feature>
<dbReference type="OrthoDB" id="1122432at2"/>
<dbReference type="PANTHER" id="PTHR33452:SF1">
    <property type="entry name" value="INNER MEMBRANE PROTEIN YPHA-RELATED"/>
    <property type="match status" value="1"/>
</dbReference>
<accession>A0A516PTM2</accession>
<dbReference type="Pfam" id="PF07681">
    <property type="entry name" value="DoxX"/>
    <property type="match status" value="1"/>
</dbReference>
<gene>
    <name evidence="8" type="ORF">FOE78_00010</name>
</gene>
<evidence type="ECO:0000256" key="6">
    <source>
        <dbReference type="ARBA" id="ARBA00023136"/>
    </source>
</evidence>
<evidence type="ECO:0000256" key="3">
    <source>
        <dbReference type="ARBA" id="ARBA00022475"/>
    </source>
</evidence>
<evidence type="ECO:0000256" key="4">
    <source>
        <dbReference type="ARBA" id="ARBA00022692"/>
    </source>
</evidence>
<dbReference type="RefSeq" id="WP_143984506.1">
    <property type="nucleotide sequence ID" value="NZ_CP041692.1"/>
</dbReference>
<dbReference type="EMBL" id="CP041692">
    <property type="protein sequence ID" value="QDP94517.1"/>
    <property type="molecule type" value="Genomic_DNA"/>
</dbReference>
<dbReference type="InterPro" id="IPR051907">
    <property type="entry name" value="DoxX-like_oxidoreductase"/>
</dbReference>
<proteinExistence type="inferred from homology"/>
<dbReference type="InterPro" id="IPR032808">
    <property type="entry name" value="DoxX"/>
</dbReference>
<keyword evidence="4 7" id="KW-0812">Transmembrane</keyword>
<dbReference type="Proteomes" id="UP000319263">
    <property type="component" value="Chromosome"/>
</dbReference>
<evidence type="ECO:0000256" key="2">
    <source>
        <dbReference type="ARBA" id="ARBA00006679"/>
    </source>
</evidence>
<evidence type="ECO:0000313" key="8">
    <source>
        <dbReference type="EMBL" id="QDP94517.1"/>
    </source>
</evidence>
<feature type="transmembrane region" description="Helical" evidence="7">
    <location>
        <begin position="12"/>
        <end position="29"/>
    </location>
</feature>
<reference evidence="8 9" key="1">
    <citation type="submission" date="2019-07" db="EMBL/GenBank/DDBJ databases">
        <title>Microlunatus dokdonensis sp. nov. isolated from the rhizospheric soil of the wild plant Elymus tsukushiensis.</title>
        <authorList>
            <person name="Ghim S.-Y."/>
            <person name="Hwang Y.-J."/>
            <person name="Son J.-S."/>
            <person name="Shin J.-H."/>
        </authorList>
    </citation>
    <scope>NUCLEOTIDE SEQUENCE [LARGE SCALE GENOMIC DNA]</scope>
    <source>
        <strain evidence="8 9">KUDC0627</strain>
    </source>
</reference>
<sequence length="157" mass="17538">MARFLQIARDLALLLARVGLGFVLIMHGWRRWQVQGVESQIAYLRRFGTPFADYAAWGGTLLELIGGVFLIVGALTPLVAAAVVVEQVLIISYTAWSNFFITHVRGDTVTWQRGYEYNLIIGLLALLLVVFGGGRIAIDRLFRRNRAANDELTTDQT</sequence>
<feature type="transmembrane region" description="Helical" evidence="7">
    <location>
        <begin position="119"/>
        <end position="138"/>
    </location>
</feature>
<dbReference type="PANTHER" id="PTHR33452">
    <property type="entry name" value="OXIDOREDUCTASE CATD-RELATED"/>
    <property type="match status" value="1"/>
</dbReference>
<name>A0A516PTM2_9ACTN</name>
<keyword evidence="9" id="KW-1185">Reference proteome</keyword>
<comment type="subcellular location">
    <subcellularLocation>
        <location evidence="1">Cell membrane</location>
        <topology evidence="1">Multi-pass membrane protein</topology>
    </subcellularLocation>
</comment>
<keyword evidence="6 7" id="KW-0472">Membrane</keyword>